<evidence type="ECO:0000256" key="1">
    <source>
        <dbReference type="ARBA" id="ARBA00004651"/>
    </source>
</evidence>
<dbReference type="Pfam" id="PF02417">
    <property type="entry name" value="Chromate_transp"/>
    <property type="match status" value="2"/>
</dbReference>
<evidence type="ECO:0000313" key="9">
    <source>
        <dbReference type="Proteomes" id="UP000672602"/>
    </source>
</evidence>
<evidence type="ECO:0000256" key="6">
    <source>
        <dbReference type="ARBA" id="ARBA00023136"/>
    </source>
</evidence>
<dbReference type="InterPro" id="IPR003370">
    <property type="entry name" value="Chromate_transpt"/>
</dbReference>
<feature type="transmembrane region" description="Helical" evidence="7">
    <location>
        <begin position="12"/>
        <end position="36"/>
    </location>
</feature>
<keyword evidence="6 7" id="KW-0472">Membrane</keyword>
<feature type="transmembrane region" description="Helical" evidence="7">
    <location>
        <begin position="350"/>
        <end position="367"/>
    </location>
</feature>
<evidence type="ECO:0000256" key="2">
    <source>
        <dbReference type="ARBA" id="ARBA00005262"/>
    </source>
</evidence>
<protein>
    <submittedName>
        <fullName evidence="8">Chromate efflux transporter</fullName>
    </submittedName>
</protein>
<dbReference type="PIRSF" id="PIRSF004810">
    <property type="entry name" value="ChrA"/>
    <property type="match status" value="1"/>
</dbReference>
<feature type="transmembrane region" description="Helical" evidence="7">
    <location>
        <begin position="81"/>
        <end position="104"/>
    </location>
</feature>
<keyword evidence="9" id="KW-1185">Reference proteome</keyword>
<evidence type="ECO:0000256" key="3">
    <source>
        <dbReference type="ARBA" id="ARBA00022475"/>
    </source>
</evidence>
<keyword evidence="5 7" id="KW-1133">Transmembrane helix</keyword>
<reference evidence="8" key="1">
    <citation type="submission" date="2021-04" db="EMBL/GenBank/DDBJ databases">
        <authorList>
            <person name="Zhang D.-C."/>
        </authorList>
    </citation>
    <scope>NUCLEOTIDE SEQUENCE</scope>
    <source>
        <strain evidence="8">CGMCC 1.15697</strain>
    </source>
</reference>
<comment type="caution">
    <text evidence="8">The sequence shown here is derived from an EMBL/GenBank/DDBJ whole genome shotgun (WGS) entry which is preliminary data.</text>
</comment>
<dbReference type="GO" id="GO:0015109">
    <property type="term" value="F:chromate transmembrane transporter activity"/>
    <property type="evidence" value="ECO:0007669"/>
    <property type="project" value="InterPro"/>
</dbReference>
<feature type="transmembrane region" description="Helical" evidence="7">
    <location>
        <begin position="252"/>
        <end position="274"/>
    </location>
</feature>
<dbReference type="AlphaFoldDB" id="A0A8J7V1H6"/>
<proteinExistence type="inferred from homology"/>
<dbReference type="InterPro" id="IPR014047">
    <property type="entry name" value="Chr_Tranpt_l_chain"/>
</dbReference>
<dbReference type="PANTHER" id="PTHR33567:SF3">
    <property type="entry name" value="CHROMATE ION TRANSPORTER (EUROFUNG)"/>
    <property type="match status" value="1"/>
</dbReference>
<evidence type="ECO:0000256" key="5">
    <source>
        <dbReference type="ARBA" id="ARBA00022989"/>
    </source>
</evidence>
<dbReference type="EMBL" id="JAGMWN010000001">
    <property type="protein sequence ID" value="MBP5855837.1"/>
    <property type="molecule type" value="Genomic_DNA"/>
</dbReference>
<evidence type="ECO:0000313" key="8">
    <source>
        <dbReference type="EMBL" id="MBP5855837.1"/>
    </source>
</evidence>
<keyword evidence="3" id="KW-1003">Cell membrane</keyword>
<dbReference type="GO" id="GO:0005886">
    <property type="term" value="C:plasma membrane"/>
    <property type="evidence" value="ECO:0007669"/>
    <property type="project" value="UniProtKB-SubCell"/>
</dbReference>
<sequence length="413" mass="41145">MTDAPSGRTPALSLFRIFLMLGCTSFGGPIAHLGYFREAFVARRGWFTEGAYADMVALAQFLPGPASSQVGMMIGLARGGIGGMLAAWAGFTLPSALALTLFAFGVVRFGGVLGGGWLLGLKAAAAAVVAQALIGMARTLAPDAPRAGLAVGGFVVVIGVTGLLGAPVWAQIAAILAGGVLGLVFLKGAGGGSEAGSGQEEPGLEGAGQGGDGLDIDIGRGVALGALFLFALLLIVPFLVGLDGGLGLADRFYRAGALVFGGGHVVLPLLQAGMVDGGIVGRDSFLAGYGAAQAVPGPLFTFASYLGAAAGGWGGAAIGTAAIFLPSMLLTLGALPFWARLRRAPAMRRALAGVNAAVVGLLAAAFYDPVLAGVFDRPHAVALAGVAFVALVIWKLPPWAVVVTAGVLGGLLL</sequence>
<dbReference type="RefSeq" id="WP_210680407.1">
    <property type="nucleotide sequence ID" value="NZ_JAGMWN010000001.1"/>
</dbReference>
<keyword evidence="4 7" id="KW-0812">Transmembrane</keyword>
<comment type="subcellular location">
    <subcellularLocation>
        <location evidence="1">Cell membrane</location>
        <topology evidence="1">Multi-pass membrane protein</topology>
    </subcellularLocation>
</comment>
<comment type="similarity">
    <text evidence="2">Belongs to the chromate ion transporter (CHR) (TC 2.A.51) family.</text>
</comment>
<feature type="transmembrane region" description="Helical" evidence="7">
    <location>
        <begin position="379"/>
        <end position="412"/>
    </location>
</feature>
<organism evidence="8 9">
    <name type="scientific">Marivibrio halodurans</name>
    <dbReference type="NCBI Taxonomy" id="2039722"/>
    <lineage>
        <taxon>Bacteria</taxon>
        <taxon>Pseudomonadati</taxon>
        <taxon>Pseudomonadota</taxon>
        <taxon>Alphaproteobacteria</taxon>
        <taxon>Rhodospirillales</taxon>
        <taxon>Rhodospirillaceae</taxon>
        <taxon>Marivibrio</taxon>
    </lineage>
</organism>
<evidence type="ECO:0000256" key="7">
    <source>
        <dbReference type="SAM" id="Phobius"/>
    </source>
</evidence>
<evidence type="ECO:0000256" key="4">
    <source>
        <dbReference type="ARBA" id="ARBA00022692"/>
    </source>
</evidence>
<accession>A0A8J7V1H6</accession>
<dbReference type="PANTHER" id="PTHR33567">
    <property type="entry name" value="CHROMATE ION TRANSPORTER (EUROFUNG)"/>
    <property type="match status" value="1"/>
</dbReference>
<gene>
    <name evidence="8" type="primary">chrA</name>
    <name evidence="8" type="ORF">KAJ83_02370</name>
</gene>
<feature type="transmembrane region" description="Helical" evidence="7">
    <location>
        <begin position="147"/>
        <end position="166"/>
    </location>
</feature>
<name>A0A8J7V1H6_9PROT</name>
<feature type="transmembrane region" description="Helical" evidence="7">
    <location>
        <begin position="313"/>
        <end position="338"/>
    </location>
</feature>
<dbReference type="NCBIfam" id="TIGR00937">
    <property type="entry name" value="2A51"/>
    <property type="match status" value="1"/>
</dbReference>
<feature type="transmembrane region" description="Helical" evidence="7">
    <location>
        <begin position="222"/>
        <end position="240"/>
    </location>
</feature>
<feature type="transmembrane region" description="Helical" evidence="7">
    <location>
        <begin position="116"/>
        <end position="135"/>
    </location>
</feature>
<dbReference type="Proteomes" id="UP000672602">
    <property type="component" value="Unassembled WGS sequence"/>
</dbReference>